<dbReference type="InterPro" id="IPR051691">
    <property type="entry name" value="Metab_Enz_Cyan_OpOx_G3PDH"/>
</dbReference>
<dbReference type="Pfam" id="PF13450">
    <property type="entry name" value="NAD_binding_8"/>
    <property type="match status" value="1"/>
</dbReference>
<evidence type="ECO:0000313" key="3">
    <source>
        <dbReference type="Proteomes" id="UP001458415"/>
    </source>
</evidence>
<evidence type="ECO:0000313" key="2">
    <source>
        <dbReference type="EMBL" id="MER6984218.1"/>
    </source>
</evidence>
<dbReference type="EMBL" id="JBEPCU010001709">
    <property type="protein sequence ID" value="MER6984218.1"/>
    <property type="molecule type" value="Genomic_DNA"/>
</dbReference>
<dbReference type="Proteomes" id="UP001458415">
    <property type="component" value="Unassembled WGS sequence"/>
</dbReference>
<dbReference type="InterPro" id="IPR036188">
    <property type="entry name" value="FAD/NAD-bd_sf"/>
</dbReference>
<reference evidence="2 3" key="1">
    <citation type="submission" date="2024-06" db="EMBL/GenBank/DDBJ databases">
        <title>The Natural Products Discovery Center: Release of the First 8490 Sequenced Strains for Exploring Actinobacteria Biosynthetic Diversity.</title>
        <authorList>
            <person name="Kalkreuter E."/>
            <person name="Kautsar S.A."/>
            <person name="Yang D."/>
            <person name="Bader C.D."/>
            <person name="Teijaro C.N."/>
            <person name="Fluegel L."/>
            <person name="Davis C.M."/>
            <person name="Simpson J.R."/>
            <person name="Lauterbach L."/>
            <person name="Steele A.D."/>
            <person name="Gui C."/>
            <person name="Meng S."/>
            <person name="Li G."/>
            <person name="Viehrig K."/>
            <person name="Ye F."/>
            <person name="Su P."/>
            <person name="Kiefer A.F."/>
            <person name="Nichols A."/>
            <person name="Cepeda A.J."/>
            <person name="Yan W."/>
            <person name="Fan B."/>
            <person name="Jiang Y."/>
            <person name="Adhikari A."/>
            <person name="Zheng C.-J."/>
            <person name="Schuster L."/>
            <person name="Cowan T.M."/>
            <person name="Smanski M.J."/>
            <person name="Chevrette M.G."/>
            <person name="De Carvalho L.P.S."/>
            <person name="Shen B."/>
        </authorList>
    </citation>
    <scope>NUCLEOTIDE SEQUENCE [LARGE SCALE GENOMIC DNA]</scope>
    <source>
        <strain evidence="2 3">NPDC000634</strain>
    </source>
</reference>
<keyword evidence="1" id="KW-0560">Oxidoreductase</keyword>
<proteinExistence type="predicted"/>
<protein>
    <submittedName>
        <fullName evidence="2">FAD-dependent oxidoreductase</fullName>
    </submittedName>
</protein>
<dbReference type="Gene3D" id="3.50.50.60">
    <property type="entry name" value="FAD/NAD(P)-binding domain"/>
    <property type="match status" value="1"/>
</dbReference>
<dbReference type="PANTHER" id="PTHR42949">
    <property type="entry name" value="ANAEROBIC GLYCEROL-3-PHOSPHATE DEHYDROGENASE SUBUNIT B"/>
    <property type="match status" value="1"/>
</dbReference>
<dbReference type="PANTHER" id="PTHR42949:SF3">
    <property type="entry name" value="ANAEROBIC GLYCEROL-3-PHOSPHATE DEHYDROGENASE SUBUNIT B"/>
    <property type="match status" value="1"/>
</dbReference>
<feature type="non-terminal residue" evidence="2">
    <location>
        <position position="48"/>
    </location>
</feature>
<dbReference type="SUPFAM" id="SSF51905">
    <property type="entry name" value="FAD/NAD(P)-binding domain"/>
    <property type="match status" value="1"/>
</dbReference>
<keyword evidence="3" id="KW-1185">Reference proteome</keyword>
<organism evidence="2 3">
    <name type="scientific">Streptomyces carpinensis</name>
    <dbReference type="NCBI Taxonomy" id="66369"/>
    <lineage>
        <taxon>Bacteria</taxon>
        <taxon>Bacillati</taxon>
        <taxon>Actinomycetota</taxon>
        <taxon>Actinomycetes</taxon>
        <taxon>Kitasatosporales</taxon>
        <taxon>Streptomycetaceae</taxon>
        <taxon>Streptomyces</taxon>
    </lineage>
</organism>
<dbReference type="PRINTS" id="PR00419">
    <property type="entry name" value="ADXRDTASE"/>
</dbReference>
<accession>A0ABV1WJ51</accession>
<evidence type="ECO:0000256" key="1">
    <source>
        <dbReference type="ARBA" id="ARBA00023002"/>
    </source>
</evidence>
<sequence length="48" mass="4619">MRTDLAVIGAGPAGLAAALAAAARGLRVTVLDSAPAPGGQFHRQPAPG</sequence>
<comment type="caution">
    <text evidence="2">The sequence shown here is derived from an EMBL/GenBank/DDBJ whole genome shotgun (WGS) entry which is preliminary data.</text>
</comment>
<name>A0ABV1WJ51_9ACTN</name>
<gene>
    <name evidence="2" type="ORF">ABT317_46530</name>
</gene>